<reference evidence="2 3" key="2">
    <citation type="submission" date="2018-11" db="EMBL/GenBank/DDBJ databases">
        <title>Genomic Encyclopedia of Type Strains, Phase IV (KMG-IV): sequencing the most valuable type-strain genomes for metagenomic binning, comparative biology and taxonomic classification.</title>
        <authorList>
            <person name="Goeker M."/>
        </authorList>
    </citation>
    <scope>NUCLEOTIDE SEQUENCE [LARGE SCALE GENOMIC DNA]</scope>
    <source>
        <strain evidence="2 3">DSM 27783</strain>
    </source>
</reference>
<proteinExistence type="predicted"/>
<dbReference type="InterPro" id="IPR036457">
    <property type="entry name" value="PPM-type-like_dom_sf"/>
</dbReference>
<dbReference type="SUPFAM" id="SSF55874">
    <property type="entry name" value="ATPase domain of HSP90 chaperone/DNA topoisomerase II/histidine kinase"/>
    <property type="match status" value="1"/>
</dbReference>
<accession>A0AAJ4RDC6</accession>
<evidence type="ECO:0000313" key="2">
    <source>
        <dbReference type="EMBL" id="ROR40254.1"/>
    </source>
</evidence>
<dbReference type="Proteomes" id="UP000298805">
    <property type="component" value="Chromosome"/>
</dbReference>
<evidence type="ECO:0008006" key="5">
    <source>
        <dbReference type="Google" id="ProtNLM"/>
    </source>
</evidence>
<dbReference type="Gene3D" id="3.60.40.10">
    <property type="entry name" value="PPM-type phosphatase domain"/>
    <property type="match status" value="1"/>
</dbReference>
<keyword evidence="4" id="KW-1185">Reference proteome</keyword>
<dbReference type="EMBL" id="RJVK01000002">
    <property type="protein sequence ID" value="ROR40254.1"/>
    <property type="molecule type" value="Genomic_DNA"/>
</dbReference>
<sequence length="313" mass="35773">MRLVKRYKINRDVDLIYAKRDLSNFLKREKKELVDFFVFATMELGTNLIKHANGGEIWLLEQDESFLLASLDEGPGIKDTSWCVQKGNTTYKNSLGLGLYSLSNNESYEFEIFSSEDMGSVFLLKPKIENSEVFFQIPYLNEKYSGDLIVKKNKFYLFADVSGHGKKAWQSGQFIKDFFLKRPVTLLFCDEFFKDLHKSLKKNSLRSCVICIAENLPSKVNLCGVGNIGIFYKNIEGVRQYSFKSGIVGEVFTTSSSFSFEKENAKVILKTDGIDDNVIREILKNELSNEMTAISVLFFSKRNDDKSILIIGE</sequence>
<dbReference type="EMBL" id="CP027432">
    <property type="protein sequence ID" value="QCI27568.1"/>
    <property type="molecule type" value="Genomic_DNA"/>
</dbReference>
<reference evidence="4" key="1">
    <citation type="submission" date="2018-03" db="EMBL/GenBank/DDBJ databases">
        <title>A comparative analysis of the Nautiliaceae.</title>
        <authorList>
            <person name="Grosche A."/>
            <person name="Smedile F."/>
            <person name="Vetriani C."/>
        </authorList>
    </citation>
    <scope>NUCLEOTIDE SEQUENCE [LARGE SCALE GENOMIC DNA]</scope>
    <source>
        <strain evidence="4">TB6</strain>
    </source>
</reference>
<dbReference type="PANTHER" id="PTHR35801:SF1">
    <property type="entry name" value="PHOSPHOSERINE PHOSPHATASE RSBX"/>
    <property type="match status" value="1"/>
</dbReference>
<dbReference type="PANTHER" id="PTHR35801">
    <property type="entry name" value="PHOSPHOSERINE PHOSPHATASE RSBX"/>
    <property type="match status" value="1"/>
</dbReference>
<evidence type="ECO:0000313" key="1">
    <source>
        <dbReference type="EMBL" id="QCI27568.1"/>
    </source>
</evidence>
<name>A0AAJ4RDC6_9BACT</name>
<organism evidence="2 3">
    <name type="scientific">Caminibacter pacificus</name>
    <dbReference type="NCBI Taxonomy" id="1424653"/>
    <lineage>
        <taxon>Bacteria</taxon>
        <taxon>Pseudomonadati</taxon>
        <taxon>Campylobacterota</taxon>
        <taxon>Epsilonproteobacteria</taxon>
        <taxon>Nautiliales</taxon>
        <taxon>Nautiliaceae</taxon>
        <taxon>Caminibacter</taxon>
    </lineage>
</organism>
<dbReference type="InterPro" id="IPR036890">
    <property type="entry name" value="HATPase_C_sf"/>
</dbReference>
<reference evidence="1" key="3">
    <citation type="submission" date="2019-06" db="EMBL/GenBank/DDBJ databases">
        <title>A comparative analysis of the Nautiliaceae.</title>
        <authorList>
            <person name="Grosche A."/>
            <person name="Smedile F."/>
            <person name="Vetriani C."/>
        </authorList>
    </citation>
    <scope>NUCLEOTIDE SEQUENCE</scope>
    <source>
        <strain evidence="1">TB6</strain>
    </source>
</reference>
<protein>
    <recommendedName>
        <fullName evidence="5">Anti-sigma regulatory factor (Ser/Thr protein kinase)</fullName>
    </recommendedName>
</protein>
<dbReference type="Proteomes" id="UP000272781">
    <property type="component" value="Unassembled WGS sequence"/>
</dbReference>
<dbReference type="AlphaFoldDB" id="A0AAJ4RDC6"/>
<dbReference type="RefSeq" id="WP_123352634.1">
    <property type="nucleotide sequence ID" value="NZ_CP027432.2"/>
</dbReference>
<gene>
    <name evidence="1" type="ORF">C6V80_00900</name>
    <name evidence="2" type="ORF">EDC58_1244</name>
</gene>
<dbReference type="InterPro" id="IPR039248">
    <property type="entry name" value="Ptase_RsbX"/>
</dbReference>
<evidence type="ECO:0000313" key="3">
    <source>
        <dbReference type="Proteomes" id="UP000272781"/>
    </source>
</evidence>
<evidence type="ECO:0000313" key="4">
    <source>
        <dbReference type="Proteomes" id="UP000298805"/>
    </source>
</evidence>